<evidence type="ECO:0000259" key="5">
    <source>
        <dbReference type="PROSITE" id="PS50112"/>
    </source>
</evidence>
<evidence type="ECO:0000256" key="2">
    <source>
        <dbReference type="ARBA" id="ARBA00023012"/>
    </source>
</evidence>
<dbReference type="InterPro" id="IPR011006">
    <property type="entry name" value="CheY-like_superfamily"/>
</dbReference>
<sequence length="574" mass="62460">MMDSASPDAHDEQPLLDLVANGLGMALMVWDRQDRLLFAARAVLGIFPIAPSFIERGTRLRDFLGALYDAGVGVGTQFENTRRRTGREEWISTRLSLHWRERFESVEQLSRRSWINISKRRLSNGIGLVLITDLTSQKLHEEEMQLDRERIELTERILDDLPNAVCVKDRDLNYVAVNKAFCAMHGMAANAILGRSVWDLVDADFAERYELSDREVLETGVLHTNAQQIVMADGEDLWAIVHKFRVGSPADALLVTYFSDVTQVVTGFGIAGEGEGPLGVVPHADVSRFEPGQSLYDPFRALDMTRIVDAPAMGLPGDAGGSYRLRVVLVTPCPAIEQRFFSALTELSCDVGIVASFDQLKALEAALGESGLTPNLLLFDESLGTPPAGLFVGLPQLPVSLAISAEDLAAQIMTVGLSMQTDLDGEFGLGAGAAGTQPAAESPIDVLVAEDNDINQIVFAQILDGLGLSFKIATNGEEAVALWRTHRPKLVLMDLAMPVMSGRPAIRAIRDAEAEEGRAATPIVVVTTQAADMEDSEMETLAIGARLMKPVSPERVEALYHRFVQAEDQAGQAL</sequence>
<dbReference type="RefSeq" id="WP_075629163.1">
    <property type="nucleotide sequence ID" value="NZ_FOAM01000003.1"/>
</dbReference>
<dbReference type="PROSITE" id="PS50112">
    <property type="entry name" value="PAS"/>
    <property type="match status" value="1"/>
</dbReference>
<keyword evidence="2" id="KW-0902">Two-component regulatory system</keyword>
<dbReference type="Proteomes" id="UP000186364">
    <property type="component" value="Unassembled WGS sequence"/>
</dbReference>
<evidence type="ECO:0000259" key="4">
    <source>
        <dbReference type="PROSITE" id="PS50110"/>
    </source>
</evidence>
<dbReference type="EMBL" id="MKIP01000057">
    <property type="protein sequence ID" value="OLP58740.1"/>
    <property type="molecule type" value="Genomic_DNA"/>
</dbReference>
<dbReference type="SUPFAM" id="SSF52172">
    <property type="entry name" value="CheY-like"/>
    <property type="match status" value="1"/>
</dbReference>
<comment type="caution">
    <text evidence="6">The sequence shown here is derived from an EMBL/GenBank/DDBJ whole genome shotgun (WGS) entry which is preliminary data.</text>
</comment>
<dbReference type="NCBIfam" id="TIGR00229">
    <property type="entry name" value="sensory_box"/>
    <property type="match status" value="1"/>
</dbReference>
<dbReference type="PROSITE" id="PS50110">
    <property type="entry name" value="RESPONSE_REGULATORY"/>
    <property type="match status" value="1"/>
</dbReference>
<name>A0A1Q9ATJ5_9HYPH</name>
<evidence type="ECO:0000256" key="1">
    <source>
        <dbReference type="ARBA" id="ARBA00022553"/>
    </source>
</evidence>
<dbReference type="InterPro" id="IPR035965">
    <property type="entry name" value="PAS-like_dom_sf"/>
</dbReference>
<dbReference type="SUPFAM" id="SSF55785">
    <property type="entry name" value="PYP-like sensor domain (PAS domain)"/>
    <property type="match status" value="1"/>
</dbReference>
<dbReference type="Gene3D" id="3.30.450.20">
    <property type="entry name" value="PAS domain"/>
    <property type="match status" value="1"/>
</dbReference>
<protein>
    <submittedName>
        <fullName evidence="6">Uncharacterized protein</fullName>
    </submittedName>
</protein>
<dbReference type="AlphaFoldDB" id="A0A1Q9ATJ5"/>
<dbReference type="SMART" id="SM00448">
    <property type="entry name" value="REC"/>
    <property type="match status" value="1"/>
</dbReference>
<dbReference type="GO" id="GO:0000160">
    <property type="term" value="P:phosphorelay signal transduction system"/>
    <property type="evidence" value="ECO:0007669"/>
    <property type="project" value="UniProtKB-KW"/>
</dbReference>
<feature type="modified residue" description="4-aspartylphosphate" evidence="3">
    <location>
        <position position="494"/>
    </location>
</feature>
<dbReference type="PANTHER" id="PTHR45339:SF1">
    <property type="entry name" value="HYBRID SIGNAL TRANSDUCTION HISTIDINE KINASE J"/>
    <property type="match status" value="1"/>
</dbReference>
<keyword evidence="7" id="KW-1185">Reference proteome</keyword>
<dbReference type="CDD" id="cd00130">
    <property type="entry name" value="PAS"/>
    <property type="match status" value="1"/>
</dbReference>
<organism evidence="6 7">
    <name type="scientific">Xaviernesmea oryzae</name>
    <dbReference type="NCBI Taxonomy" id="464029"/>
    <lineage>
        <taxon>Bacteria</taxon>
        <taxon>Pseudomonadati</taxon>
        <taxon>Pseudomonadota</taxon>
        <taxon>Alphaproteobacteria</taxon>
        <taxon>Hyphomicrobiales</taxon>
        <taxon>Rhizobiaceae</taxon>
        <taxon>Rhizobium/Agrobacterium group</taxon>
        <taxon>Xaviernesmea</taxon>
    </lineage>
</organism>
<dbReference type="InterPro" id="IPR000014">
    <property type="entry name" value="PAS"/>
</dbReference>
<dbReference type="SMART" id="SM00091">
    <property type="entry name" value="PAS"/>
    <property type="match status" value="2"/>
</dbReference>
<proteinExistence type="predicted"/>
<reference evidence="6 7" key="1">
    <citation type="submission" date="2016-09" db="EMBL/GenBank/DDBJ databases">
        <title>Rhizobium sp. nov., a novel species isolated from the rice rhizosphere.</title>
        <authorList>
            <person name="Zhao J."/>
            <person name="Zhang X."/>
        </authorList>
    </citation>
    <scope>NUCLEOTIDE SEQUENCE [LARGE SCALE GENOMIC DNA]</scope>
    <source>
        <strain evidence="6 7">1.7048</strain>
    </source>
</reference>
<dbReference type="CDD" id="cd17546">
    <property type="entry name" value="REC_hyHK_CKI1_RcsC-like"/>
    <property type="match status" value="1"/>
</dbReference>
<feature type="domain" description="PAS" evidence="5">
    <location>
        <begin position="150"/>
        <end position="220"/>
    </location>
</feature>
<keyword evidence="1 3" id="KW-0597">Phosphoprotein</keyword>
<gene>
    <name evidence="6" type="ORF">BJF93_18165</name>
</gene>
<evidence type="ECO:0000313" key="7">
    <source>
        <dbReference type="Proteomes" id="UP000186364"/>
    </source>
</evidence>
<feature type="domain" description="Response regulatory" evidence="4">
    <location>
        <begin position="445"/>
        <end position="564"/>
    </location>
</feature>
<evidence type="ECO:0000256" key="3">
    <source>
        <dbReference type="PROSITE-ProRule" id="PRU00169"/>
    </source>
</evidence>
<evidence type="ECO:0000313" key="6">
    <source>
        <dbReference type="EMBL" id="OLP58740.1"/>
    </source>
</evidence>
<dbReference type="Pfam" id="PF08448">
    <property type="entry name" value="PAS_4"/>
    <property type="match status" value="1"/>
</dbReference>
<dbReference type="PANTHER" id="PTHR45339">
    <property type="entry name" value="HYBRID SIGNAL TRANSDUCTION HISTIDINE KINASE J"/>
    <property type="match status" value="1"/>
</dbReference>
<dbReference type="InterPro" id="IPR013656">
    <property type="entry name" value="PAS_4"/>
</dbReference>
<dbReference type="Gene3D" id="3.40.50.2300">
    <property type="match status" value="1"/>
</dbReference>
<dbReference type="InterPro" id="IPR001789">
    <property type="entry name" value="Sig_transdc_resp-reg_receiver"/>
</dbReference>
<accession>A0A1Q9ATJ5</accession>
<dbReference type="Pfam" id="PF00072">
    <property type="entry name" value="Response_reg"/>
    <property type="match status" value="1"/>
</dbReference>
<dbReference type="OrthoDB" id="8274118at2"/>